<organism evidence="1 2">
    <name type="scientific">Melissococcus plutonius</name>
    <dbReference type="NCBI Taxonomy" id="33970"/>
    <lineage>
        <taxon>Bacteria</taxon>
        <taxon>Bacillati</taxon>
        <taxon>Bacillota</taxon>
        <taxon>Bacilli</taxon>
        <taxon>Lactobacillales</taxon>
        <taxon>Enterococcaceae</taxon>
        <taxon>Melissococcus</taxon>
    </lineage>
</organism>
<dbReference type="GeneID" id="39499562"/>
<proteinExistence type="predicted"/>
<reference evidence="1 2" key="1">
    <citation type="submission" date="2018-01" db="EMBL/GenBank/DDBJ databases">
        <title>Whole genome sequence of Melissococcus plutonius DAT561.</title>
        <authorList>
            <person name="Okumura K."/>
            <person name="Takamatsu D."/>
            <person name="Okura M."/>
        </authorList>
    </citation>
    <scope>NUCLEOTIDE SEQUENCE [LARGE SCALE GENOMIC DNA]</scope>
    <source>
        <strain evidence="1 2">DAT561</strain>
        <plasmid evidence="2">pmp1 dat561 dna</plasmid>
    </source>
</reference>
<accession>A0A2Z5Y4Z3</accession>
<evidence type="ECO:0000313" key="2">
    <source>
        <dbReference type="Proteomes" id="UP000269226"/>
    </source>
</evidence>
<geneLocation type="plasmid" evidence="2">
    <name>pmp1 dat561 dna</name>
</geneLocation>
<dbReference type="Proteomes" id="UP000269226">
    <property type="component" value="Plasmid pMP1"/>
</dbReference>
<keyword evidence="1" id="KW-0614">Plasmid</keyword>
<dbReference type="AlphaFoldDB" id="A0A2Z5Y4Z3"/>
<evidence type="ECO:0000313" key="1">
    <source>
        <dbReference type="EMBL" id="BBC61810.1"/>
    </source>
</evidence>
<dbReference type="EMBL" id="AP018493">
    <property type="protein sequence ID" value="BBC61810.1"/>
    <property type="molecule type" value="Genomic_DNA"/>
</dbReference>
<protein>
    <submittedName>
        <fullName evidence="1">Uncharacterized protein</fullName>
    </submittedName>
</protein>
<gene>
    <name evidence="1" type="ORF">DAT561_p1108</name>
</gene>
<sequence length="169" mass="18711">MNKKRILISGCTLCLLLFGGYLIYINYFQKEEVPITVVNGDFLPAKKDARKISAREIKKSAQAEVDKSNFNMVIGSKAKIDKTTMAGNLFIQNPKHNAYPINVVISLNDTKQVVYTSGAIRPGEEIKHVSLEKKISSGQHLATAKFNLYDPSTQKHKGEVASGITLEVQ</sequence>
<name>A0A2Z5Y4Z3_9ENTE</name>
<dbReference type="RefSeq" id="WP_126347315.1">
    <property type="nucleotide sequence ID" value="NZ_AP018493.1"/>
</dbReference>